<reference evidence="2" key="1">
    <citation type="submission" date="2023-06" db="EMBL/GenBank/DDBJ databases">
        <authorList>
            <consortium name="Lawrence Berkeley National Laboratory"/>
            <person name="Ahrendt S."/>
            <person name="Sahu N."/>
            <person name="Indic B."/>
            <person name="Wong-Bajracharya J."/>
            <person name="Merenyi Z."/>
            <person name="Ke H.-M."/>
            <person name="Monk M."/>
            <person name="Kocsube S."/>
            <person name="Drula E."/>
            <person name="Lipzen A."/>
            <person name="Balint B."/>
            <person name="Henrissat B."/>
            <person name="Andreopoulos B."/>
            <person name="Martin F.M."/>
            <person name="Harder C.B."/>
            <person name="Rigling D."/>
            <person name="Ford K.L."/>
            <person name="Foster G.D."/>
            <person name="Pangilinan J."/>
            <person name="Papanicolaou A."/>
            <person name="Barry K."/>
            <person name="LaButti K."/>
            <person name="Viragh M."/>
            <person name="Koriabine M."/>
            <person name="Yan M."/>
            <person name="Riley R."/>
            <person name="Champramary S."/>
            <person name="Plett K.L."/>
            <person name="Tsai I.J."/>
            <person name="Slot J."/>
            <person name="Sipos G."/>
            <person name="Plett J."/>
            <person name="Nagy L.G."/>
            <person name="Grigoriev I.V."/>
        </authorList>
    </citation>
    <scope>NUCLEOTIDE SEQUENCE</scope>
    <source>
        <strain evidence="2">CCBAS 213</strain>
    </source>
</reference>
<dbReference type="GeneID" id="85362924"/>
<evidence type="ECO:0000313" key="3">
    <source>
        <dbReference type="Proteomes" id="UP001175211"/>
    </source>
</evidence>
<name>A0AA39K714_ARMTA</name>
<feature type="region of interest" description="Disordered" evidence="1">
    <location>
        <begin position="675"/>
        <end position="709"/>
    </location>
</feature>
<protein>
    <submittedName>
        <fullName evidence="2">Uncharacterized protein</fullName>
    </submittedName>
</protein>
<sequence length="709" mass="81248">MFALRQCSGIVRGYACVAKRLQKIARKLLPPPPKPWHGDAIESFKKAIDNGEERKLLFNIYPQNELVNILGELPEHIPRTDKKSTILVLCIAEKRMLELYKMLEVRYPDWNVAWEGSRGKPSTPANADVMLTTMRGFTKEEAFKHLLNPRVQAIILDEVQHGGKSFWERLSWRFGANDPLPWVIGLTSLHPKQLQAPMQMNAHFKKLFFRHDLLDECKENWECEVRFSTVPTHIGLTKLESWRSKFRTEELSPLMSTPEIISTTVNAWAERSVSRKSTIVQCVDSSHSQALVDAFTERQVDARVLGKNDENMEAFRSNEFPVLLVEDAQHVENANHVDMVILANPVTAPNTFSRMYSMGTMASPGKTDCHVVEIVDTERKQTGGLQWIPNPIAHTLYTWARLDPDQPLNNASIDDIRELIGGPSDITLPNPKSPFQRRQEQAQTVQDEQSRPYDLTKVSEDGVKTGVERDLRILNSMEDIVWFYCGRYVYVTDLGERGYIVVVAIDPNEKIPRLRYRAIHDPHPLDGGAILEISSTRADMLLNLVNLTPDEGLSITKTKSVVHKYILQAMKMRLTTLRGWERVGLNTRQMAAIKRLWPVETVDSIRINGQGIPRDEFLTWMSRLNGSSLLACLRSGIPNEEHPVLSKRTIHNVAIRLRKGSRRWDSVQSTRFLKRQAKQRRKDLKKKRLKEKREAQMERRAKKAAKQAK</sequence>
<evidence type="ECO:0000256" key="1">
    <source>
        <dbReference type="SAM" id="MobiDB-lite"/>
    </source>
</evidence>
<accession>A0AA39K714</accession>
<comment type="caution">
    <text evidence="2">The sequence shown here is derived from an EMBL/GenBank/DDBJ whole genome shotgun (WGS) entry which is preliminary data.</text>
</comment>
<feature type="compositionally biased region" description="Basic residues" evidence="1">
    <location>
        <begin position="675"/>
        <end position="690"/>
    </location>
</feature>
<dbReference type="RefSeq" id="XP_060328993.1">
    <property type="nucleotide sequence ID" value="XM_060479376.1"/>
</dbReference>
<gene>
    <name evidence="2" type="ORF">EV420DRAFT_1693357</name>
</gene>
<keyword evidence="3" id="KW-1185">Reference proteome</keyword>
<dbReference type="AlphaFoldDB" id="A0AA39K714"/>
<proteinExistence type="predicted"/>
<feature type="compositionally biased region" description="Basic residues" evidence="1">
    <location>
        <begin position="700"/>
        <end position="709"/>
    </location>
</feature>
<evidence type="ECO:0000313" key="2">
    <source>
        <dbReference type="EMBL" id="KAK0455483.1"/>
    </source>
</evidence>
<organism evidence="2 3">
    <name type="scientific">Armillaria tabescens</name>
    <name type="common">Ringless honey mushroom</name>
    <name type="synonym">Agaricus tabescens</name>
    <dbReference type="NCBI Taxonomy" id="1929756"/>
    <lineage>
        <taxon>Eukaryota</taxon>
        <taxon>Fungi</taxon>
        <taxon>Dikarya</taxon>
        <taxon>Basidiomycota</taxon>
        <taxon>Agaricomycotina</taxon>
        <taxon>Agaricomycetes</taxon>
        <taxon>Agaricomycetidae</taxon>
        <taxon>Agaricales</taxon>
        <taxon>Marasmiineae</taxon>
        <taxon>Physalacriaceae</taxon>
        <taxon>Desarmillaria</taxon>
    </lineage>
</organism>
<dbReference type="Proteomes" id="UP001175211">
    <property type="component" value="Unassembled WGS sequence"/>
</dbReference>
<dbReference type="EMBL" id="JAUEPS010000025">
    <property type="protein sequence ID" value="KAK0455483.1"/>
    <property type="molecule type" value="Genomic_DNA"/>
</dbReference>